<dbReference type="AlphaFoldDB" id="A0A6L5YVP2"/>
<evidence type="ECO:0000313" key="2">
    <source>
        <dbReference type="Proteomes" id="UP000474024"/>
    </source>
</evidence>
<dbReference type="Gene3D" id="2.30.110.10">
    <property type="entry name" value="Electron Transport, Fmn-binding Protein, Chain A"/>
    <property type="match status" value="1"/>
</dbReference>
<sequence length="155" mass="18021">MRRKDREITDFEQMRAILDACDCARLGLVDEQGAYIVPMNFGWEEQDGKLALYFHGAAEGKKLDLIRKQGSVSFEMDRKHELVEGDIACAYSYCYQSIMGNGRIKIVEDIEQKKHGLQVIMSHYTKKQNWDFQDELVNRVAVLKLEVDNWSCKEH</sequence>
<dbReference type="SUPFAM" id="SSF50475">
    <property type="entry name" value="FMN-binding split barrel"/>
    <property type="match status" value="1"/>
</dbReference>
<dbReference type="PANTHER" id="PTHR34071">
    <property type="entry name" value="5-NITROIMIDAZOLE ANTIBIOTICS RESISTANCE PROTEIN, NIMA-FAMILY-RELATED PROTEIN-RELATED"/>
    <property type="match status" value="1"/>
</dbReference>
<dbReference type="InterPro" id="IPR024747">
    <property type="entry name" value="Pyridox_Oxase-rel"/>
</dbReference>
<comment type="caution">
    <text evidence="1">The sequence shown here is derived from an EMBL/GenBank/DDBJ whole genome shotgun (WGS) entry which is preliminary data.</text>
</comment>
<dbReference type="EMBL" id="VUNI01000037">
    <property type="protein sequence ID" value="MST76039.1"/>
    <property type="molecule type" value="Genomic_DNA"/>
</dbReference>
<dbReference type="InterPro" id="IPR012349">
    <property type="entry name" value="Split_barrel_FMN-bd"/>
</dbReference>
<organism evidence="1 2">
    <name type="scientific">Roseburia porci</name>
    <dbReference type="NCBI Taxonomy" id="2605790"/>
    <lineage>
        <taxon>Bacteria</taxon>
        <taxon>Bacillati</taxon>
        <taxon>Bacillota</taxon>
        <taxon>Clostridia</taxon>
        <taxon>Lachnospirales</taxon>
        <taxon>Lachnospiraceae</taxon>
        <taxon>Roseburia</taxon>
    </lineage>
</organism>
<dbReference type="RefSeq" id="WP_154430998.1">
    <property type="nucleotide sequence ID" value="NZ_VUNI01000037.1"/>
</dbReference>
<protein>
    <submittedName>
        <fullName evidence="1">Pyridoxamine 5'-phosphate oxidase family protein</fullName>
    </submittedName>
</protein>
<dbReference type="PANTHER" id="PTHR34071:SF2">
    <property type="entry name" value="FLAVIN-NUCLEOTIDE-BINDING PROTEIN"/>
    <property type="match status" value="1"/>
</dbReference>
<accession>A0A6L5YVP2</accession>
<dbReference type="Proteomes" id="UP000474024">
    <property type="component" value="Unassembled WGS sequence"/>
</dbReference>
<name>A0A6L5YVP2_9FIRM</name>
<proteinExistence type="predicted"/>
<keyword evidence="2" id="KW-1185">Reference proteome</keyword>
<gene>
    <name evidence="1" type="ORF">FYJ75_13785</name>
</gene>
<dbReference type="Pfam" id="PF12900">
    <property type="entry name" value="Pyridox_ox_2"/>
    <property type="match status" value="1"/>
</dbReference>
<reference evidence="1 2" key="1">
    <citation type="submission" date="2019-08" db="EMBL/GenBank/DDBJ databases">
        <title>In-depth cultivation of the pig gut microbiome towards novel bacterial diversity and tailored functional studies.</title>
        <authorList>
            <person name="Wylensek D."/>
            <person name="Hitch T.C.A."/>
            <person name="Clavel T."/>
        </authorList>
    </citation>
    <scope>NUCLEOTIDE SEQUENCE [LARGE SCALE GENOMIC DNA]</scope>
    <source>
        <strain evidence="1 2">MUC/MUC-530-WT-4D</strain>
    </source>
</reference>
<evidence type="ECO:0000313" key="1">
    <source>
        <dbReference type="EMBL" id="MST76039.1"/>
    </source>
</evidence>